<comment type="caution">
    <text evidence="2">The sequence shown here is derived from an EMBL/GenBank/DDBJ whole genome shotgun (WGS) entry which is preliminary data.</text>
</comment>
<dbReference type="EMBL" id="BKCP01008293">
    <property type="protein sequence ID" value="GER48830.1"/>
    <property type="molecule type" value="Genomic_DNA"/>
</dbReference>
<name>A0A5A7QUC5_STRAF</name>
<dbReference type="AlphaFoldDB" id="A0A5A7QUC5"/>
<organism evidence="2 3">
    <name type="scientific">Striga asiatica</name>
    <name type="common">Asiatic witchweed</name>
    <name type="synonym">Buchnera asiatica</name>
    <dbReference type="NCBI Taxonomy" id="4170"/>
    <lineage>
        <taxon>Eukaryota</taxon>
        <taxon>Viridiplantae</taxon>
        <taxon>Streptophyta</taxon>
        <taxon>Embryophyta</taxon>
        <taxon>Tracheophyta</taxon>
        <taxon>Spermatophyta</taxon>
        <taxon>Magnoliopsida</taxon>
        <taxon>eudicotyledons</taxon>
        <taxon>Gunneridae</taxon>
        <taxon>Pentapetalae</taxon>
        <taxon>asterids</taxon>
        <taxon>lamiids</taxon>
        <taxon>Lamiales</taxon>
        <taxon>Orobanchaceae</taxon>
        <taxon>Buchnereae</taxon>
        <taxon>Striga</taxon>
    </lineage>
</organism>
<protein>
    <submittedName>
        <fullName evidence="2">Glutamine--tRNA ligase</fullName>
    </submittedName>
</protein>
<reference evidence="3" key="1">
    <citation type="journal article" date="2019" name="Curr. Biol.">
        <title>Genome Sequence of Striga asiatica Provides Insight into the Evolution of Plant Parasitism.</title>
        <authorList>
            <person name="Yoshida S."/>
            <person name="Kim S."/>
            <person name="Wafula E.K."/>
            <person name="Tanskanen J."/>
            <person name="Kim Y.M."/>
            <person name="Honaas L."/>
            <person name="Yang Z."/>
            <person name="Spallek T."/>
            <person name="Conn C.E."/>
            <person name="Ichihashi Y."/>
            <person name="Cheong K."/>
            <person name="Cui S."/>
            <person name="Der J.P."/>
            <person name="Gundlach H."/>
            <person name="Jiao Y."/>
            <person name="Hori C."/>
            <person name="Ishida J.K."/>
            <person name="Kasahara H."/>
            <person name="Kiba T."/>
            <person name="Kim M.S."/>
            <person name="Koo N."/>
            <person name="Laohavisit A."/>
            <person name="Lee Y.H."/>
            <person name="Lumba S."/>
            <person name="McCourt P."/>
            <person name="Mortimer J.C."/>
            <person name="Mutuku J.M."/>
            <person name="Nomura T."/>
            <person name="Sasaki-Sekimoto Y."/>
            <person name="Seto Y."/>
            <person name="Wang Y."/>
            <person name="Wakatake T."/>
            <person name="Sakakibara H."/>
            <person name="Demura T."/>
            <person name="Yamaguchi S."/>
            <person name="Yoneyama K."/>
            <person name="Manabe R.I."/>
            <person name="Nelson D.C."/>
            <person name="Schulman A.H."/>
            <person name="Timko M.P."/>
            <person name="dePamphilis C.W."/>
            <person name="Choi D."/>
            <person name="Shirasu K."/>
        </authorList>
    </citation>
    <scope>NUCLEOTIDE SEQUENCE [LARGE SCALE GENOMIC DNA]</scope>
    <source>
        <strain evidence="3">cv. UVA1</strain>
    </source>
</reference>
<evidence type="ECO:0000313" key="2">
    <source>
        <dbReference type="EMBL" id="GER48830.1"/>
    </source>
</evidence>
<keyword evidence="3" id="KW-1185">Reference proteome</keyword>
<keyword evidence="2" id="KW-0436">Ligase</keyword>
<dbReference type="Proteomes" id="UP000325081">
    <property type="component" value="Unassembled WGS sequence"/>
</dbReference>
<proteinExistence type="predicted"/>
<evidence type="ECO:0000256" key="1">
    <source>
        <dbReference type="SAM" id="MobiDB-lite"/>
    </source>
</evidence>
<dbReference type="GO" id="GO:0016874">
    <property type="term" value="F:ligase activity"/>
    <property type="evidence" value="ECO:0007669"/>
    <property type="project" value="UniProtKB-KW"/>
</dbReference>
<sequence>MDPQRVKSRAEDESRADGRKALKSLKYLLEAWLKVVNEQPPRVAGEVRSLAARPGVEVPDQGRTPAEDVTKRSEERGSKGACPRAQEQRRDPVVKVVPSSVLERGMILQAMDPGPGPKVGIQLIKVFDRIKGERTKRGESRSLGRRISSF</sequence>
<evidence type="ECO:0000313" key="3">
    <source>
        <dbReference type="Proteomes" id="UP000325081"/>
    </source>
</evidence>
<gene>
    <name evidence="2" type="ORF">STAS_26018</name>
</gene>
<feature type="compositionally biased region" description="Basic and acidic residues" evidence="1">
    <location>
        <begin position="65"/>
        <end position="78"/>
    </location>
</feature>
<feature type="region of interest" description="Disordered" evidence="1">
    <location>
        <begin position="43"/>
        <end position="92"/>
    </location>
</feature>
<accession>A0A5A7QUC5</accession>